<dbReference type="Gene3D" id="6.10.140.2220">
    <property type="match status" value="1"/>
</dbReference>
<dbReference type="VEuPathDB" id="FungiDB:CC1G_08013"/>
<dbReference type="EMBL" id="AACS02000008">
    <property type="protein sequence ID" value="EAU86289.2"/>
    <property type="molecule type" value="Genomic_DNA"/>
</dbReference>
<dbReference type="KEGG" id="cci:CC1G_08013"/>
<dbReference type="Pfam" id="PF01753">
    <property type="entry name" value="zf-MYND"/>
    <property type="match status" value="1"/>
</dbReference>
<evidence type="ECO:0000256" key="1">
    <source>
        <dbReference type="ARBA" id="ARBA00022723"/>
    </source>
</evidence>
<reference evidence="6 7" key="1">
    <citation type="journal article" date="2010" name="Proc. Natl. Acad. Sci. U.S.A.">
        <title>Insights into evolution of multicellular fungi from the assembled chromosomes of the mushroom Coprinopsis cinerea (Coprinus cinereus).</title>
        <authorList>
            <person name="Stajich J.E."/>
            <person name="Wilke S.K."/>
            <person name="Ahren D."/>
            <person name="Au C.H."/>
            <person name="Birren B.W."/>
            <person name="Borodovsky M."/>
            <person name="Burns C."/>
            <person name="Canback B."/>
            <person name="Casselton L.A."/>
            <person name="Cheng C.K."/>
            <person name="Deng J."/>
            <person name="Dietrich F.S."/>
            <person name="Fargo D.C."/>
            <person name="Farman M.L."/>
            <person name="Gathman A.C."/>
            <person name="Goldberg J."/>
            <person name="Guigo R."/>
            <person name="Hoegger P.J."/>
            <person name="Hooker J.B."/>
            <person name="Huggins A."/>
            <person name="James T.Y."/>
            <person name="Kamada T."/>
            <person name="Kilaru S."/>
            <person name="Kodira C."/>
            <person name="Kues U."/>
            <person name="Kupfer D."/>
            <person name="Kwan H.S."/>
            <person name="Lomsadze A."/>
            <person name="Li W."/>
            <person name="Lilly W.W."/>
            <person name="Ma L.J."/>
            <person name="Mackey A.J."/>
            <person name="Manning G."/>
            <person name="Martin F."/>
            <person name="Muraguchi H."/>
            <person name="Natvig D.O."/>
            <person name="Palmerini H."/>
            <person name="Ramesh M.A."/>
            <person name="Rehmeyer C.J."/>
            <person name="Roe B.A."/>
            <person name="Shenoy N."/>
            <person name="Stanke M."/>
            <person name="Ter-Hovhannisyan V."/>
            <person name="Tunlid A."/>
            <person name="Velagapudi R."/>
            <person name="Vision T.J."/>
            <person name="Zeng Q."/>
            <person name="Zolan M.E."/>
            <person name="Pukkila P.J."/>
        </authorList>
    </citation>
    <scope>NUCLEOTIDE SEQUENCE [LARGE SCALE GENOMIC DNA]</scope>
    <source>
        <strain evidence="7">Okayama-7 / 130 / ATCC MYA-4618 / FGSC 9003</strain>
    </source>
</reference>
<keyword evidence="2 4" id="KW-0863">Zinc-finger</keyword>
<comment type="caution">
    <text evidence="6">The sequence shown here is derived from an EMBL/GenBank/DDBJ whole genome shotgun (WGS) entry which is preliminary data.</text>
</comment>
<dbReference type="PROSITE" id="PS50865">
    <property type="entry name" value="ZF_MYND_2"/>
    <property type="match status" value="1"/>
</dbReference>
<evidence type="ECO:0000313" key="6">
    <source>
        <dbReference type="EMBL" id="EAU86289.2"/>
    </source>
</evidence>
<dbReference type="AlphaFoldDB" id="A8NQ96"/>
<sequence>MQHPIDINKARRKLRDNPRQVLANARNGVRQDLLDVANFWNLEGPTMLSFGAIGVLFHHLDADKTPVQVTPENLNLPETRNAWFAFTGLSKLGNFFNEDVNPEIYDSEILAAWPGHALDIVTATWYSLCRSGRVRQAMVNTIGSLEIATRMWILEDEGPESLIGIPSASAALDALIRAPHPDTHDRIVRTASNKAQSVAKLALLRLRNSIKDHSRMHESRTVIYMDLIIHLCRPAKHPLRHAFLHGGMITLATNIAVTVSRLLNSGGHPGLIAVMVDAFCILANCLESTDGFTWVLQSIKAGLLGAWVDCSPFFARLDSEDREMVTAIFSKIVPKYLVYRSVIQAVDNSMQSLKLDEEPHRGRVSRSIVSDVWFAFHKLALERMLVSSFAKAMKGKDATCDNVQCQRVDDKDNFKRCAACQSTLYCSKECQTIAWRQGGHKDMCVMKQQERLEGKLQAISKGDSAFFHKLAPRDARRALPTFRRMAKQQFPDTDKSGLVACIDYTKLPPEYSLLPLADYDTKGPAVRGSPNAEARREALIERAKDNPNKITLIQSKIANGQGLQLVLTIVPGSFWDDSEEWDFDPEEEDDEYGDAVRHRMDAVDISMARMALDGILKSRGEPPAH</sequence>
<evidence type="ECO:0000259" key="5">
    <source>
        <dbReference type="PROSITE" id="PS50865"/>
    </source>
</evidence>
<dbReference type="STRING" id="240176.A8NQ96"/>
<dbReference type="Proteomes" id="UP000001861">
    <property type="component" value="Unassembled WGS sequence"/>
</dbReference>
<keyword evidence="3" id="KW-0862">Zinc</keyword>
<dbReference type="eggNOG" id="ENOG502SF44">
    <property type="taxonomic scope" value="Eukaryota"/>
</dbReference>
<accession>A8NQ96</accession>
<gene>
    <name evidence="6" type="ORF">CC1G_08013</name>
</gene>
<name>A8NQ96_COPC7</name>
<dbReference type="HOGENOM" id="CLU_027660_0_0_1"/>
<keyword evidence="7" id="KW-1185">Reference proteome</keyword>
<organism evidence="6 7">
    <name type="scientific">Coprinopsis cinerea (strain Okayama-7 / 130 / ATCC MYA-4618 / FGSC 9003)</name>
    <name type="common">Inky cap fungus</name>
    <name type="synonym">Hormographiella aspergillata</name>
    <dbReference type="NCBI Taxonomy" id="240176"/>
    <lineage>
        <taxon>Eukaryota</taxon>
        <taxon>Fungi</taxon>
        <taxon>Dikarya</taxon>
        <taxon>Basidiomycota</taxon>
        <taxon>Agaricomycotina</taxon>
        <taxon>Agaricomycetes</taxon>
        <taxon>Agaricomycetidae</taxon>
        <taxon>Agaricales</taxon>
        <taxon>Agaricineae</taxon>
        <taxon>Psathyrellaceae</taxon>
        <taxon>Coprinopsis</taxon>
    </lineage>
</organism>
<dbReference type="InParanoid" id="A8NQ96"/>
<dbReference type="SUPFAM" id="SSF144232">
    <property type="entry name" value="HIT/MYND zinc finger-like"/>
    <property type="match status" value="1"/>
</dbReference>
<evidence type="ECO:0000256" key="3">
    <source>
        <dbReference type="ARBA" id="ARBA00022833"/>
    </source>
</evidence>
<proteinExistence type="predicted"/>
<dbReference type="OrthoDB" id="3040823at2759"/>
<evidence type="ECO:0000313" key="7">
    <source>
        <dbReference type="Proteomes" id="UP000001861"/>
    </source>
</evidence>
<evidence type="ECO:0000256" key="2">
    <source>
        <dbReference type="ARBA" id="ARBA00022771"/>
    </source>
</evidence>
<evidence type="ECO:0000256" key="4">
    <source>
        <dbReference type="PROSITE-ProRule" id="PRU00134"/>
    </source>
</evidence>
<dbReference type="InterPro" id="IPR002893">
    <property type="entry name" value="Znf_MYND"/>
</dbReference>
<dbReference type="RefSeq" id="XP_001835504.2">
    <property type="nucleotide sequence ID" value="XM_001835452.2"/>
</dbReference>
<dbReference type="GO" id="GO:0008270">
    <property type="term" value="F:zinc ion binding"/>
    <property type="evidence" value="ECO:0007669"/>
    <property type="project" value="UniProtKB-KW"/>
</dbReference>
<dbReference type="GeneID" id="6012036"/>
<feature type="domain" description="MYND-type" evidence="5">
    <location>
        <begin position="402"/>
        <end position="444"/>
    </location>
</feature>
<dbReference type="OMA" id="DYQFLHY"/>
<keyword evidence="1" id="KW-0479">Metal-binding</keyword>
<protein>
    <recommendedName>
        <fullName evidence="5">MYND-type domain-containing protein</fullName>
    </recommendedName>
</protein>